<keyword evidence="3" id="KW-1185">Reference proteome</keyword>
<sequence>MRQESISIPEFMSHVLTSPSPLCHAHQVAFYKTSNCAVPTVLDAMYAHKTGRSQLELWVCEKNLHATLTCEALATEVARARELLQMSSREVSLEYLEGWDLHAIMQPVLEETPVLEMVLDAVLEKKYNSDHLLRMRKANDLPVQFKDLTVSALLHAQTCFASKIQHALGLFAWSTGASRHLIEVQARAHLTPSFTTIQNTLHELAEDAVQRAVHAVDTLPHAFAYDNINLSHSLFIEQRLDSPAKVQSGSFCVIYELYGAHFEHMKIEPMQRRLQNSTDLVLDDIIPSRESVSALTQQFIVRILSTLATYSEDFNYLTKCPELQYTQRRPLPTSHRTKFHPLRATTIEEASVDVNIRLQEDAYLLRANDVSAWNRRDVIQLAMGLFHVTMNLIWAILHIHYGASNQQLGGLNYFFVVMEKARLGNDKPDYHSLLAALTQIFDGLVLNAWRQECGFETLKKFAASKPTSDDLHKAALRVLRKYMSAPGSTGKEPAGDTVFENTCLLLRDLRYAMELVQAIQDGDFGRVEDMYPDLARIFRGAGCNNYASEIVHWIHNVKKVWTPEFANIMRDNSLVNIDGKFMAIDLNIEHLIGVLKVCPTT</sequence>
<dbReference type="EMBL" id="VDMD01000003">
    <property type="protein sequence ID" value="TRM66782.1"/>
    <property type="molecule type" value="Genomic_DNA"/>
</dbReference>
<comment type="caution">
    <text evidence="2">The sequence shown here is derived from an EMBL/GenBank/DDBJ whole genome shotgun (WGS) entry which is preliminary data.</text>
</comment>
<protein>
    <recommendedName>
        <fullName evidence="1">DUF6589 domain-containing protein</fullName>
    </recommendedName>
</protein>
<feature type="domain" description="DUF6589" evidence="1">
    <location>
        <begin position="365"/>
        <end position="597"/>
    </location>
</feature>
<accession>A0A550CPP9</accession>
<feature type="domain" description="DUF6589" evidence="1">
    <location>
        <begin position="279"/>
        <end position="360"/>
    </location>
</feature>
<evidence type="ECO:0000313" key="2">
    <source>
        <dbReference type="EMBL" id="TRM66782.1"/>
    </source>
</evidence>
<proteinExistence type="predicted"/>
<gene>
    <name evidence="2" type="ORF">BD626DRAFT_426354</name>
</gene>
<dbReference type="Proteomes" id="UP000320762">
    <property type="component" value="Unassembled WGS sequence"/>
</dbReference>
<organism evidence="2 3">
    <name type="scientific">Schizophyllum amplum</name>
    <dbReference type="NCBI Taxonomy" id="97359"/>
    <lineage>
        <taxon>Eukaryota</taxon>
        <taxon>Fungi</taxon>
        <taxon>Dikarya</taxon>
        <taxon>Basidiomycota</taxon>
        <taxon>Agaricomycotina</taxon>
        <taxon>Agaricomycetes</taxon>
        <taxon>Agaricomycetidae</taxon>
        <taxon>Agaricales</taxon>
        <taxon>Schizophyllaceae</taxon>
        <taxon>Schizophyllum</taxon>
    </lineage>
</organism>
<dbReference type="STRING" id="97359.A0A550CPP9"/>
<name>A0A550CPP9_9AGAR</name>
<dbReference type="InterPro" id="IPR046496">
    <property type="entry name" value="DUF6589"/>
</dbReference>
<dbReference type="Pfam" id="PF20231">
    <property type="entry name" value="DUF6589"/>
    <property type="match status" value="2"/>
</dbReference>
<evidence type="ECO:0000259" key="1">
    <source>
        <dbReference type="Pfam" id="PF20231"/>
    </source>
</evidence>
<dbReference type="AlphaFoldDB" id="A0A550CPP9"/>
<evidence type="ECO:0000313" key="3">
    <source>
        <dbReference type="Proteomes" id="UP000320762"/>
    </source>
</evidence>
<reference evidence="2 3" key="1">
    <citation type="journal article" date="2019" name="New Phytol.">
        <title>Comparative genomics reveals unique wood-decay strategies and fruiting body development in the Schizophyllaceae.</title>
        <authorList>
            <person name="Almasi E."/>
            <person name="Sahu N."/>
            <person name="Krizsan K."/>
            <person name="Balint B."/>
            <person name="Kovacs G.M."/>
            <person name="Kiss B."/>
            <person name="Cseklye J."/>
            <person name="Drula E."/>
            <person name="Henrissat B."/>
            <person name="Nagy I."/>
            <person name="Chovatia M."/>
            <person name="Adam C."/>
            <person name="LaButti K."/>
            <person name="Lipzen A."/>
            <person name="Riley R."/>
            <person name="Grigoriev I.V."/>
            <person name="Nagy L.G."/>
        </authorList>
    </citation>
    <scope>NUCLEOTIDE SEQUENCE [LARGE SCALE GENOMIC DNA]</scope>
    <source>
        <strain evidence="2 3">NL-1724</strain>
    </source>
</reference>
<dbReference type="OrthoDB" id="2496395at2759"/>